<dbReference type="OrthoDB" id="6375714at2759"/>
<dbReference type="AlphaFoldDB" id="E9H3P6"/>
<dbReference type="GO" id="GO:0015276">
    <property type="term" value="F:ligand-gated monoatomic ion channel activity"/>
    <property type="evidence" value="ECO:0007669"/>
    <property type="project" value="InterPro"/>
</dbReference>
<sequence length="140" mass="15537">MADLVGTWRFGVSIICVIAVLNLMQRLLSYLPESGENRSRPNSPNDNPPTGKSLKKNRVTKGETGKQYLYVFGNLLPQGGSCKSKRIPYRLVAGVWTLPAFFFVQAYTSTLFTYLVTPTQQPLITSVYDIAESSDTSSYS</sequence>
<keyword evidence="5 10" id="KW-1133">Transmembrane helix</keyword>
<dbReference type="HOGENOM" id="CLU_1837130_0_0_1"/>
<keyword evidence="3" id="KW-1003">Cell membrane</keyword>
<evidence type="ECO:0000256" key="8">
    <source>
        <dbReference type="ARBA" id="ARBA00023180"/>
    </source>
</evidence>
<feature type="transmembrane region" description="Helical" evidence="10">
    <location>
        <begin position="91"/>
        <end position="116"/>
    </location>
</feature>
<comment type="similarity">
    <text evidence="2">Belongs to the glutamate-gated ion channel (TC 1.A.10.1) family.</text>
</comment>
<evidence type="ECO:0000256" key="3">
    <source>
        <dbReference type="ARBA" id="ARBA00022475"/>
    </source>
</evidence>
<feature type="compositionally biased region" description="Low complexity" evidence="9">
    <location>
        <begin position="40"/>
        <end position="49"/>
    </location>
</feature>
<dbReference type="PANTHER" id="PTHR42643">
    <property type="entry name" value="IONOTROPIC RECEPTOR 20A-RELATED"/>
    <property type="match status" value="1"/>
</dbReference>
<name>E9H3P6_DAPPU</name>
<keyword evidence="6 10" id="KW-0472">Membrane</keyword>
<dbReference type="KEGG" id="dpx:DAPPUDRAFT_252885"/>
<feature type="region of interest" description="Disordered" evidence="9">
    <location>
        <begin position="34"/>
        <end position="61"/>
    </location>
</feature>
<evidence type="ECO:0000256" key="6">
    <source>
        <dbReference type="ARBA" id="ARBA00023136"/>
    </source>
</evidence>
<dbReference type="InParanoid" id="E9H3P6"/>
<evidence type="ECO:0000256" key="4">
    <source>
        <dbReference type="ARBA" id="ARBA00022692"/>
    </source>
</evidence>
<dbReference type="GO" id="GO:0050906">
    <property type="term" value="P:detection of stimulus involved in sensory perception"/>
    <property type="evidence" value="ECO:0007669"/>
    <property type="project" value="UniProtKB-ARBA"/>
</dbReference>
<proteinExistence type="inferred from homology"/>
<protein>
    <recommendedName>
        <fullName evidence="11">Ionotropic glutamate receptor C-terminal domain-containing protein</fullName>
    </recommendedName>
</protein>
<keyword evidence="7" id="KW-0675">Receptor</keyword>
<keyword evidence="4 10" id="KW-0812">Transmembrane</keyword>
<evidence type="ECO:0000256" key="7">
    <source>
        <dbReference type="ARBA" id="ARBA00023170"/>
    </source>
</evidence>
<dbReference type="Gene3D" id="1.10.287.70">
    <property type="match status" value="1"/>
</dbReference>
<feature type="transmembrane region" description="Helical" evidence="10">
    <location>
        <begin position="6"/>
        <end position="24"/>
    </location>
</feature>
<accession>E9H3P6</accession>
<reference evidence="12 13" key="1">
    <citation type="journal article" date="2011" name="Science">
        <title>The ecoresponsive genome of Daphnia pulex.</title>
        <authorList>
            <person name="Colbourne J.K."/>
            <person name="Pfrender M.E."/>
            <person name="Gilbert D."/>
            <person name="Thomas W.K."/>
            <person name="Tucker A."/>
            <person name="Oakley T.H."/>
            <person name="Tokishita S."/>
            <person name="Aerts A."/>
            <person name="Arnold G.J."/>
            <person name="Basu M.K."/>
            <person name="Bauer D.J."/>
            <person name="Caceres C.E."/>
            <person name="Carmel L."/>
            <person name="Casola C."/>
            <person name="Choi J.H."/>
            <person name="Detter J.C."/>
            <person name="Dong Q."/>
            <person name="Dusheyko S."/>
            <person name="Eads B.D."/>
            <person name="Frohlich T."/>
            <person name="Geiler-Samerotte K.A."/>
            <person name="Gerlach D."/>
            <person name="Hatcher P."/>
            <person name="Jogdeo S."/>
            <person name="Krijgsveld J."/>
            <person name="Kriventseva E.V."/>
            <person name="Kultz D."/>
            <person name="Laforsch C."/>
            <person name="Lindquist E."/>
            <person name="Lopez J."/>
            <person name="Manak J.R."/>
            <person name="Muller J."/>
            <person name="Pangilinan J."/>
            <person name="Patwardhan R.P."/>
            <person name="Pitluck S."/>
            <person name="Pritham E.J."/>
            <person name="Rechtsteiner A."/>
            <person name="Rho M."/>
            <person name="Rogozin I.B."/>
            <person name="Sakarya O."/>
            <person name="Salamov A."/>
            <person name="Schaack S."/>
            <person name="Shapiro H."/>
            <person name="Shiga Y."/>
            <person name="Skalitzky C."/>
            <person name="Smith Z."/>
            <person name="Souvorov A."/>
            <person name="Sung W."/>
            <person name="Tang Z."/>
            <person name="Tsuchiya D."/>
            <person name="Tu H."/>
            <person name="Vos H."/>
            <person name="Wang M."/>
            <person name="Wolf Y.I."/>
            <person name="Yamagata H."/>
            <person name="Yamada T."/>
            <person name="Ye Y."/>
            <person name="Shaw J.R."/>
            <person name="Andrews J."/>
            <person name="Crease T.J."/>
            <person name="Tang H."/>
            <person name="Lucas S.M."/>
            <person name="Robertson H.M."/>
            <person name="Bork P."/>
            <person name="Koonin E.V."/>
            <person name="Zdobnov E.M."/>
            <person name="Grigoriev I.V."/>
            <person name="Lynch M."/>
            <person name="Boore J.L."/>
        </authorList>
    </citation>
    <scope>NUCLEOTIDE SEQUENCE [LARGE SCALE GENOMIC DNA]</scope>
</reference>
<gene>
    <name evidence="12" type="ORF">DAPPUDRAFT_252885</name>
</gene>
<evidence type="ECO:0000313" key="12">
    <source>
        <dbReference type="EMBL" id="EFX73546.1"/>
    </source>
</evidence>
<evidence type="ECO:0000313" key="13">
    <source>
        <dbReference type="Proteomes" id="UP000000305"/>
    </source>
</evidence>
<feature type="domain" description="Ionotropic glutamate receptor C-terminal" evidence="11">
    <location>
        <begin position="47"/>
        <end position="133"/>
    </location>
</feature>
<organism evidence="12 13">
    <name type="scientific">Daphnia pulex</name>
    <name type="common">Water flea</name>
    <dbReference type="NCBI Taxonomy" id="6669"/>
    <lineage>
        <taxon>Eukaryota</taxon>
        <taxon>Metazoa</taxon>
        <taxon>Ecdysozoa</taxon>
        <taxon>Arthropoda</taxon>
        <taxon>Crustacea</taxon>
        <taxon>Branchiopoda</taxon>
        <taxon>Diplostraca</taxon>
        <taxon>Cladocera</taxon>
        <taxon>Anomopoda</taxon>
        <taxon>Daphniidae</taxon>
        <taxon>Daphnia</taxon>
    </lineage>
</organism>
<evidence type="ECO:0000259" key="11">
    <source>
        <dbReference type="Pfam" id="PF00060"/>
    </source>
</evidence>
<dbReference type="Proteomes" id="UP000000305">
    <property type="component" value="Unassembled WGS sequence"/>
</dbReference>
<keyword evidence="8" id="KW-0325">Glycoprotein</keyword>
<evidence type="ECO:0000256" key="2">
    <source>
        <dbReference type="ARBA" id="ARBA00008685"/>
    </source>
</evidence>
<dbReference type="PhylomeDB" id="E9H3P6"/>
<dbReference type="PANTHER" id="PTHR42643:SF24">
    <property type="entry name" value="IONOTROPIC RECEPTOR 60A"/>
    <property type="match status" value="1"/>
</dbReference>
<evidence type="ECO:0000256" key="5">
    <source>
        <dbReference type="ARBA" id="ARBA00022989"/>
    </source>
</evidence>
<keyword evidence="13" id="KW-1185">Reference proteome</keyword>
<dbReference type="InterPro" id="IPR001320">
    <property type="entry name" value="Iontro_rcpt_C"/>
</dbReference>
<evidence type="ECO:0000256" key="9">
    <source>
        <dbReference type="SAM" id="MobiDB-lite"/>
    </source>
</evidence>
<evidence type="ECO:0000256" key="1">
    <source>
        <dbReference type="ARBA" id="ARBA00004651"/>
    </source>
</evidence>
<dbReference type="EMBL" id="GL732589">
    <property type="protein sequence ID" value="EFX73546.1"/>
    <property type="molecule type" value="Genomic_DNA"/>
</dbReference>
<comment type="subcellular location">
    <subcellularLocation>
        <location evidence="1">Cell membrane</location>
        <topology evidence="1">Multi-pass membrane protein</topology>
    </subcellularLocation>
</comment>
<dbReference type="GO" id="GO:0005886">
    <property type="term" value="C:plasma membrane"/>
    <property type="evidence" value="ECO:0007669"/>
    <property type="project" value="UniProtKB-SubCell"/>
</dbReference>
<evidence type="ECO:0000256" key="10">
    <source>
        <dbReference type="SAM" id="Phobius"/>
    </source>
</evidence>
<dbReference type="InterPro" id="IPR052192">
    <property type="entry name" value="Insect_Ionotropic_Sensory_Rcpt"/>
</dbReference>
<dbReference type="Pfam" id="PF00060">
    <property type="entry name" value="Lig_chan"/>
    <property type="match status" value="1"/>
</dbReference>